<sequence length="233" mass="25875">MAAIKAINSSAHSNIKIKSNPSFIQSKNKHFAPVVVQEFINASKEFPIVFIKDAETGRFNAVVLLGLKPQENLFFDEKSWQGSYIPQALTLYPFVIHQAEGSDNALLCVDEDSPLVNETTGDAFFDEKGVQQAWLTAKGEAVVDYIDKSGVTQNFIQLLLAKELLAPQSLSLNLAGQEEYTLDGLYVINEKKLNDLSDSEFSELRKTNALPAIYAVLMSMPCIKKLIDRQSNK</sequence>
<dbReference type="Pfam" id="PF07277">
    <property type="entry name" value="SapC"/>
    <property type="match status" value="1"/>
</dbReference>
<evidence type="ECO:0000313" key="2">
    <source>
        <dbReference type="Proteomes" id="UP000243053"/>
    </source>
</evidence>
<dbReference type="Proteomes" id="UP000243053">
    <property type="component" value="Unassembled WGS sequence"/>
</dbReference>
<protein>
    <recommendedName>
        <fullName evidence="3">SapC family protein</fullName>
    </recommendedName>
</protein>
<gene>
    <name evidence="1" type="ORF">A9Q75_02970</name>
</gene>
<reference evidence="2" key="1">
    <citation type="journal article" date="2017" name="Proc. Natl. Acad. Sci. U.S.A.">
        <title>Simulation of Deepwater Horizon oil plume reveals substrate specialization within a complex community of hydrocarbon degraders.</title>
        <authorList>
            <person name="Hu P."/>
            <person name="Dubinsky E.A."/>
            <person name="Probst A.J."/>
            <person name="Wang J."/>
            <person name="Sieber C.M.K."/>
            <person name="Tom L.M."/>
            <person name="Gardinali P."/>
            <person name="Banfield J.F."/>
            <person name="Atlas R.M."/>
            <person name="Andersen G.L."/>
        </authorList>
    </citation>
    <scope>NUCLEOTIDE SEQUENCE [LARGE SCALE GENOMIC DNA]</scope>
</reference>
<evidence type="ECO:0000313" key="1">
    <source>
        <dbReference type="EMBL" id="OUR84437.1"/>
    </source>
</evidence>
<comment type="caution">
    <text evidence="1">The sequence shown here is derived from an EMBL/GenBank/DDBJ whole genome shotgun (WGS) entry which is preliminary data.</text>
</comment>
<name>A0A1Y5EUZ4_COLPS</name>
<dbReference type="InterPro" id="IPR010836">
    <property type="entry name" value="SapC"/>
</dbReference>
<accession>A0A1Y5EUZ4</accession>
<proteinExistence type="predicted"/>
<dbReference type="EMBL" id="MAAF01000019">
    <property type="protein sequence ID" value="OUR84437.1"/>
    <property type="molecule type" value="Genomic_DNA"/>
</dbReference>
<evidence type="ECO:0008006" key="3">
    <source>
        <dbReference type="Google" id="ProtNLM"/>
    </source>
</evidence>
<dbReference type="AlphaFoldDB" id="A0A1Y5EUZ4"/>
<organism evidence="1 2">
    <name type="scientific">Colwellia psychrerythraea</name>
    <name type="common">Vibrio psychroerythus</name>
    <dbReference type="NCBI Taxonomy" id="28229"/>
    <lineage>
        <taxon>Bacteria</taxon>
        <taxon>Pseudomonadati</taxon>
        <taxon>Pseudomonadota</taxon>
        <taxon>Gammaproteobacteria</taxon>
        <taxon>Alteromonadales</taxon>
        <taxon>Colwelliaceae</taxon>
        <taxon>Colwellia</taxon>
    </lineage>
</organism>